<name>A0ACC0B176_CATRO</name>
<gene>
    <name evidence="1" type="ORF">M9H77_16026</name>
</gene>
<evidence type="ECO:0000313" key="1">
    <source>
        <dbReference type="EMBL" id="KAI5666173.1"/>
    </source>
</evidence>
<sequence length="1396" mass="155588">MRRGAQATFQFTKQPYIEDVGPRRIESICFSTLGESEILKAAEVEVYRGVYYDPSKKPIEHGLLDPHMGPTLKGGVCETCHGTFSQCPGHYGYLTLTLPVYHAGYLTNILDILKCICKQCSSLLLGEKDRLAFLQQMRNPKREPLMKTQLQKKVVEKCNRLVASGRKATVCSRCGFVNGMVKKNTKMLGIVHERSKVNDSSSNEYTSAVSHTQEYNASGVTVPDEMNPKVVYSLLKNVKDEDCELLYLSDRPEKLMVTSIPVPPVPIRPSVFVDGGTQSNENDITERLKRIIQANASLHQEISDTSLPTKSLNAWIDLQVEVAQYINSDVRGIPFSAQAARPLSGFVQRLKGKQGRFRGNLSGKRVEYTGRTVISPDPNLKITEVAVPILVARILTYPERVSHHNIEKLRQCVRNGPNKYPGAKFIKQPGADPISLISAARKRYADELKFGDIVDRHLEDGDCILFNRQPSLHRMSIMCHRARIMPWRTLRFNESVCNPYNADFDGDEMNMHVPQTEEARTEALLLMGVQNNLCTPKNGEILVASTQDFLTSSFLITRKDTFYDRASFSLICSYMGDGMDPIDLPTPALVKPVELWTGKQLFNVLLRPHAKMRVYLNLTVAEKNYGKPARETMCPNDGFVYFRNSELISGQLGKATLGNGNKDGLYSVLLRDYGSHAAATCMNRLAKLSARWIGNHGFSIGIDDVQPPDKLIIEKEKEIRSGYGKCDDFIEEYNKGKLELQPGHDAVLTLEAKITQVLNNIRGETAKVCMGNLQWRNSPLIMSQCGSKGSPINISQMVACVGQQSVGGRRAPNGFVDRSLPHFPKKSKIPQAKGFVANSFYSGLTATEFFFHTMAGREGLVDTAVKTADTGYMSRRLMKALEDLSIQYDYTVRNASASIIQFVYGDDCMDPAQMEEKTGQPLNFDRILMKVKATCPAGDEISLSPSEICQKTDERLSEHDMTPEGGCSEAFRDSLSKFLKEKCVASLRNTMQNLEMDGDKQGGEDRRSLEKFYPNISGITSRQLEVFLRVCISRYHAKKIEAGTAIGAIGAQSIGEPGTQMTLKTFHFAGVASMNVTLGVPRIKEIIDAKKNISTPIITAKLEREYNPKEARIVKARIEKTLLSQVAKSIKIVMSARLASIVITLDIGMIQALRLHVDAYRVKQSILQTKKLKLKEQHVKVLNTQKLEVVPQADKSKLHFELHTIKNKLPMVVVSGIDTVERVIINKEDKEKEMPKYNLFVEGMGLLGVMGTEGVNGCETKSNHIMEVLRTLGIEAARSAIIDEIQTTMSSHGMTIDIRHMMLLADLMTSKGEVLGITRTGVQKMKDSVLMLASFEKTADHLFSAAVNGREDKIEGVSECIIMGIPMQMGTGMLKVRQRMQQQEVKLNYALDPIIS</sequence>
<proteinExistence type="predicted"/>
<evidence type="ECO:0000313" key="2">
    <source>
        <dbReference type="Proteomes" id="UP001060085"/>
    </source>
</evidence>
<comment type="caution">
    <text evidence="1">The sequence shown here is derived from an EMBL/GenBank/DDBJ whole genome shotgun (WGS) entry which is preliminary data.</text>
</comment>
<dbReference type="EMBL" id="CM044704">
    <property type="protein sequence ID" value="KAI5666173.1"/>
    <property type="molecule type" value="Genomic_DNA"/>
</dbReference>
<reference evidence="2" key="1">
    <citation type="journal article" date="2023" name="Nat. Plants">
        <title>Single-cell RNA sequencing provides a high-resolution roadmap for understanding the multicellular compartmentation of specialized metabolism.</title>
        <authorList>
            <person name="Sun S."/>
            <person name="Shen X."/>
            <person name="Li Y."/>
            <person name="Li Y."/>
            <person name="Wang S."/>
            <person name="Li R."/>
            <person name="Zhang H."/>
            <person name="Shen G."/>
            <person name="Guo B."/>
            <person name="Wei J."/>
            <person name="Xu J."/>
            <person name="St-Pierre B."/>
            <person name="Chen S."/>
            <person name="Sun C."/>
        </authorList>
    </citation>
    <scope>NUCLEOTIDE SEQUENCE [LARGE SCALE GENOMIC DNA]</scope>
</reference>
<accession>A0ACC0B176</accession>
<protein>
    <submittedName>
        <fullName evidence="1">Uncharacterized protein</fullName>
    </submittedName>
</protein>
<keyword evidence="2" id="KW-1185">Reference proteome</keyword>
<organism evidence="1 2">
    <name type="scientific">Catharanthus roseus</name>
    <name type="common">Madagascar periwinkle</name>
    <name type="synonym">Vinca rosea</name>
    <dbReference type="NCBI Taxonomy" id="4058"/>
    <lineage>
        <taxon>Eukaryota</taxon>
        <taxon>Viridiplantae</taxon>
        <taxon>Streptophyta</taxon>
        <taxon>Embryophyta</taxon>
        <taxon>Tracheophyta</taxon>
        <taxon>Spermatophyta</taxon>
        <taxon>Magnoliopsida</taxon>
        <taxon>eudicotyledons</taxon>
        <taxon>Gunneridae</taxon>
        <taxon>Pentapetalae</taxon>
        <taxon>asterids</taxon>
        <taxon>lamiids</taxon>
        <taxon>Gentianales</taxon>
        <taxon>Apocynaceae</taxon>
        <taxon>Rauvolfioideae</taxon>
        <taxon>Vinceae</taxon>
        <taxon>Catharanthinae</taxon>
        <taxon>Catharanthus</taxon>
    </lineage>
</organism>
<dbReference type="Proteomes" id="UP001060085">
    <property type="component" value="Linkage Group LG04"/>
</dbReference>